<dbReference type="STRING" id="512399.A8709_31780"/>
<dbReference type="AlphaFoldDB" id="A0A1C0ZWD8"/>
<evidence type="ECO:0000313" key="3">
    <source>
        <dbReference type="EMBL" id="OCT12409.1"/>
    </source>
</evidence>
<evidence type="ECO:0000256" key="2">
    <source>
        <dbReference type="SAM" id="Phobius"/>
    </source>
</evidence>
<proteinExistence type="predicted"/>
<feature type="transmembrane region" description="Helical" evidence="2">
    <location>
        <begin position="12"/>
        <end position="41"/>
    </location>
</feature>
<dbReference type="Proteomes" id="UP000093309">
    <property type="component" value="Unassembled WGS sequence"/>
</dbReference>
<sequence>MRRRFSPIEIAIGILIAIGLIVSLRALFIPILVLGTIFLLYKYPPSRWKKPSNGRGSVRGKTTKNAKFRVINGTKDADKDDFPKYH</sequence>
<keyword evidence="4" id="KW-1185">Reference proteome</keyword>
<keyword evidence="2" id="KW-1133">Transmembrane helix</keyword>
<name>A0A1C0ZWD8_9BACL</name>
<keyword evidence="2" id="KW-0812">Transmembrane</keyword>
<feature type="region of interest" description="Disordered" evidence="1">
    <location>
        <begin position="47"/>
        <end position="86"/>
    </location>
</feature>
<organism evidence="3 4">
    <name type="scientific">Paenibacillus pectinilyticus</name>
    <dbReference type="NCBI Taxonomy" id="512399"/>
    <lineage>
        <taxon>Bacteria</taxon>
        <taxon>Bacillati</taxon>
        <taxon>Bacillota</taxon>
        <taxon>Bacilli</taxon>
        <taxon>Bacillales</taxon>
        <taxon>Paenibacillaceae</taxon>
        <taxon>Paenibacillus</taxon>
    </lineage>
</organism>
<protein>
    <submittedName>
        <fullName evidence="3">Uncharacterized protein</fullName>
    </submittedName>
</protein>
<comment type="caution">
    <text evidence="3">The sequence shown here is derived from an EMBL/GenBank/DDBJ whole genome shotgun (WGS) entry which is preliminary data.</text>
</comment>
<gene>
    <name evidence="3" type="ORF">A8709_31780</name>
</gene>
<evidence type="ECO:0000313" key="4">
    <source>
        <dbReference type="Proteomes" id="UP000093309"/>
    </source>
</evidence>
<dbReference type="OrthoDB" id="2660621at2"/>
<reference evidence="4" key="1">
    <citation type="submission" date="2016-05" db="EMBL/GenBank/DDBJ databases">
        <title>Paenibacillus oryzae. sp. nov., isolated from the rice root.</title>
        <authorList>
            <person name="Zhang J."/>
            <person name="Zhang X."/>
        </authorList>
    </citation>
    <scope>NUCLEOTIDE SEQUENCE [LARGE SCALE GENOMIC DNA]</scope>
    <source>
        <strain evidence="4">KCTC13222</strain>
    </source>
</reference>
<keyword evidence="2" id="KW-0472">Membrane</keyword>
<accession>A0A1C0ZWD8</accession>
<feature type="compositionally biased region" description="Basic and acidic residues" evidence="1">
    <location>
        <begin position="75"/>
        <end position="86"/>
    </location>
</feature>
<dbReference type="EMBL" id="LYPC01000027">
    <property type="protein sequence ID" value="OCT12409.1"/>
    <property type="molecule type" value="Genomic_DNA"/>
</dbReference>
<evidence type="ECO:0000256" key="1">
    <source>
        <dbReference type="SAM" id="MobiDB-lite"/>
    </source>
</evidence>
<dbReference type="RefSeq" id="WP_065856677.1">
    <property type="nucleotide sequence ID" value="NZ_LYPC01000027.1"/>
</dbReference>